<evidence type="ECO:0000256" key="2">
    <source>
        <dbReference type="ARBA" id="ARBA00007324"/>
    </source>
</evidence>
<dbReference type="PANTHER" id="PTHR13085">
    <property type="entry name" value="MICROSOMAL SIGNAL PEPTIDASE 25 KDA SUBUNIT"/>
    <property type="match status" value="1"/>
</dbReference>
<evidence type="ECO:0000256" key="6">
    <source>
        <dbReference type="ARBA" id="ARBA00022989"/>
    </source>
</evidence>
<evidence type="ECO:0000313" key="12">
    <source>
        <dbReference type="Proteomes" id="UP000785200"/>
    </source>
</evidence>
<comment type="similarity">
    <text evidence="2">Belongs to the SPCS2 family.</text>
</comment>
<feature type="region of interest" description="Disordered" evidence="9">
    <location>
        <begin position="206"/>
        <end position="231"/>
    </location>
</feature>
<keyword evidence="6 10" id="KW-1133">Transmembrane helix</keyword>
<evidence type="ECO:0000256" key="8">
    <source>
        <dbReference type="ARBA" id="ARBA00045608"/>
    </source>
</evidence>
<evidence type="ECO:0000256" key="3">
    <source>
        <dbReference type="ARBA" id="ARBA00017057"/>
    </source>
</evidence>
<dbReference type="GO" id="GO:0005787">
    <property type="term" value="C:signal peptidase complex"/>
    <property type="evidence" value="ECO:0007669"/>
    <property type="project" value="InterPro"/>
</dbReference>
<keyword evidence="7 10" id="KW-0472">Membrane</keyword>
<accession>A0A9P6VI72</accession>
<feature type="transmembrane region" description="Helical" evidence="10">
    <location>
        <begin position="42"/>
        <end position="60"/>
    </location>
</feature>
<evidence type="ECO:0000256" key="9">
    <source>
        <dbReference type="SAM" id="MobiDB-lite"/>
    </source>
</evidence>
<dbReference type="Pfam" id="PF06703">
    <property type="entry name" value="SPC25"/>
    <property type="match status" value="1"/>
</dbReference>
<keyword evidence="12" id="KW-1185">Reference proteome</keyword>
<keyword evidence="5" id="KW-0256">Endoplasmic reticulum</keyword>
<name>A0A9P6VI72_9HELO</name>
<dbReference type="GO" id="GO:0045047">
    <property type="term" value="P:protein targeting to ER"/>
    <property type="evidence" value="ECO:0007669"/>
    <property type="project" value="TreeGrafter"/>
</dbReference>
<comment type="subcellular location">
    <subcellularLocation>
        <location evidence="1">Endoplasmic reticulum membrane</location>
        <topology evidence="1">Multi-pass membrane protein</topology>
    </subcellularLocation>
</comment>
<comment type="caution">
    <text evidence="11">The sequence shown here is derived from an EMBL/GenBank/DDBJ whole genome shotgun (WGS) entry which is preliminary data.</text>
</comment>
<keyword evidence="4 10" id="KW-0812">Transmembrane</keyword>
<organism evidence="11 12">
    <name type="scientific">Hyphodiscus hymeniophilus</name>
    <dbReference type="NCBI Taxonomy" id="353542"/>
    <lineage>
        <taxon>Eukaryota</taxon>
        <taxon>Fungi</taxon>
        <taxon>Dikarya</taxon>
        <taxon>Ascomycota</taxon>
        <taxon>Pezizomycotina</taxon>
        <taxon>Leotiomycetes</taxon>
        <taxon>Helotiales</taxon>
        <taxon>Hyphodiscaceae</taxon>
        <taxon>Hyphodiscus</taxon>
    </lineage>
</organism>
<dbReference type="AlphaFoldDB" id="A0A9P6VI72"/>
<dbReference type="GO" id="GO:0006465">
    <property type="term" value="P:signal peptide processing"/>
    <property type="evidence" value="ECO:0007669"/>
    <property type="project" value="InterPro"/>
</dbReference>
<dbReference type="EMBL" id="VNKQ01000011">
    <property type="protein sequence ID" value="KAG0648172.1"/>
    <property type="molecule type" value="Genomic_DNA"/>
</dbReference>
<evidence type="ECO:0000256" key="1">
    <source>
        <dbReference type="ARBA" id="ARBA00004477"/>
    </source>
</evidence>
<sequence length="231" mass="25598">MAASQEKITVHSLPDLKNTSDDAIPAYLNSLQFKQSHTLSDVRLALGYTAFAICAATFYWDYKLGFEPTKLYTTIAVIVYSLINGFLTFWIWGVEKGAIYIGTSPNGETIRISSSSTKHVPKYKLLVTTASKDGKVKEQKIERSFTEWFDSAGHFVPKPFQQMFASNVETIGRVDTKNVVKKEKKIKAEDDGKSMNEKWASLLAESSGDAPIVAETTATPAKGTKRRAKKA</sequence>
<dbReference type="Proteomes" id="UP000785200">
    <property type="component" value="Unassembled WGS sequence"/>
</dbReference>
<evidence type="ECO:0000256" key="4">
    <source>
        <dbReference type="ARBA" id="ARBA00022692"/>
    </source>
</evidence>
<dbReference type="InterPro" id="IPR009582">
    <property type="entry name" value="Spc2/SPCS2"/>
</dbReference>
<comment type="function">
    <text evidence="8">Component of the signal peptidase complex (SPC) which catalyzes the cleavage of N-terminal signal sequences from nascent proteins as they are translocated into the lumen of the endoplasmic reticulum. Enhances the enzymatic activity of SPC and facilitates the interactions between different components of the translocation site.</text>
</comment>
<gene>
    <name evidence="11" type="ORF">D0Z07_5699</name>
</gene>
<dbReference type="OrthoDB" id="29558at2759"/>
<proteinExistence type="inferred from homology"/>
<evidence type="ECO:0000256" key="5">
    <source>
        <dbReference type="ARBA" id="ARBA00022824"/>
    </source>
</evidence>
<reference evidence="11" key="1">
    <citation type="submission" date="2019-07" db="EMBL/GenBank/DDBJ databases">
        <title>Hyphodiscus hymeniophilus genome sequencing and assembly.</title>
        <authorList>
            <person name="Kramer G."/>
            <person name="Nodwell J."/>
        </authorList>
    </citation>
    <scope>NUCLEOTIDE SEQUENCE</scope>
    <source>
        <strain evidence="11">ATCC 34498</strain>
    </source>
</reference>
<evidence type="ECO:0000256" key="10">
    <source>
        <dbReference type="SAM" id="Phobius"/>
    </source>
</evidence>
<dbReference type="PANTHER" id="PTHR13085:SF0">
    <property type="entry name" value="SIGNAL PEPTIDASE COMPLEX SUBUNIT 2"/>
    <property type="match status" value="1"/>
</dbReference>
<evidence type="ECO:0000313" key="11">
    <source>
        <dbReference type="EMBL" id="KAG0648172.1"/>
    </source>
</evidence>
<feature type="transmembrane region" description="Helical" evidence="10">
    <location>
        <begin position="72"/>
        <end position="92"/>
    </location>
</feature>
<evidence type="ECO:0000256" key="7">
    <source>
        <dbReference type="ARBA" id="ARBA00023136"/>
    </source>
</evidence>
<protein>
    <recommendedName>
        <fullName evidence="3">Signal peptidase complex subunit 2</fullName>
    </recommendedName>
</protein>